<dbReference type="InterPro" id="IPR058321">
    <property type="entry name" value="DUF8008"/>
</dbReference>
<reference evidence="3 4" key="1">
    <citation type="journal article" date="2019" name="Int. J. Syst. Evol. Microbiol.">
        <title>The Global Catalogue of Microorganisms (GCM) 10K type strain sequencing project: providing services to taxonomists for standard genome sequencing and annotation.</title>
        <authorList>
            <consortium name="The Broad Institute Genomics Platform"/>
            <consortium name="The Broad Institute Genome Sequencing Center for Infectious Disease"/>
            <person name="Wu L."/>
            <person name="Ma J."/>
        </authorList>
    </citation>
    <scope>NUCLEOTIDE SEQUENCE [LARGE SCALE GENOMIC DNA]</scope>
    <source>
        <strain evidence="3 4">XZYJ18</strain>
    </source>
</reference>
<feature type="coiled-coil region" evidence="1">
    <location>
        <begin position="21"/>
        <end position="98"/>
    </location>
</feature>
<protein>
    <submittedName>
        <fullName evidence="3">Uncharacterized protein</fullName>
    </submittedName>
</protein>
<comment type="caution">
    <text evidence="3">The sequence shown here is derived from an EMBL/GenBank/DDBJ whole genome shotgun (WGS) entry which is preliminary data.</text>
</comment>
<accession>A0ABD5Q8Q6</accession>
<evidence type="ECO:0000256" key="2">
    <source>
        <dbReference type="SAM" id="MobiDB-lite"/>
    </source>
</evidence>
<evidence type="ECO:0000313" key="3">
    <source>
        <dbReference type="EMBL" id="MFC4827107.1"/>
    </source>
</evidence>
<dbReference type="AlphaFoldDB" id="A0ABD5Q8Q6"/>
<dbReference type="GeneID" id="73047666"/>
<dbReference type="Pfam" id="PF26032">
    <property type="entry name" value="DUF8008"/>
    <property type="match status" value="1"/>
</dbReference>
<keyword evidence="1" id="KW-0175">Coiled coil</keyword>
<proteinExistence type="predicted"/>
<organism evidence="3 4">
    <name type="scientific">Halorussus aquaticus</name>
    <dbReference type="NCBI Taxonomy" id="2953748"/>
    <lineage>
        <taxon>Archaea</taxon>
        <taxon>Methanobacteriati</taxon>
        <taxon>Methanobacteriota</taxon>
        <taxon>Stenosarchaea group</taxon>
        <taxon>Halobacteria</taxon>
        <taxon>Halobacteriales</taxon>
        <taxon>Haladaptataceae</taxon>
        <taxon>Halorussus</taxon>
    </lineage>
</organism>
<gene>
    <name evidence="3" type="ORF">ACFO9K_22965</name>
</gene>
<evidence type="ECO:0000313" key="4">
    <source>
        <dbReference type="Proteomes" id="UP001595945"/>
    </source>
</evidence>
<keyword evidence="4" id="KW-1185">Reference proteome</keyword>
<feature type="region of interest" description="Disordered" evidence="2">
    <location>
        <begin position="279"/>
        <end position="300"/>
    </location>
</feature>
<evidence type="ECO:0000256" key="1">
    <source>
        <dbReference type="SAM" id="Coils"/>
    </source>
</evidence>
<dbReference type="Proteomes" id="UP001595945">
    <property type="component" value="Unassembled WGS sequence"/>
</dbReference>
<dbReference type="RefSeq" id="WP_254270579.1">
    <property type="nucleotide sequence ID" value="NZ_CP100402.1"/>
</dbReference>
<dbReference type="EMBL" id="JBHSHT010000005">
    <property type="protein sequence ID" value="MFC4827107.1"/>
    <property type="molecule type" value="Genomic_DNA"/>
</dbReference>
<name>A0ABD5Q8Q6_9EURY</name>
<sequence length="300" mass="33726">MTTDTPTDDELLPEPLAELVEQRIQQATADLRDQIGDLEAEVDTLRDELVEERDARREAEARLAELEETVEGEHDARLSALEAKANGTRSMIAELQSRELEKGAHFAYENVEANIMDELLDVDGDRVERITKDDGNQYARLPGEEDALERGGTVAHSTADLLPIQRLARYDDEMLASVTNRKPDELAAKAWRERDNPGRYQLWTSGSSRWRVYLKSSDLADWIRAHEEGVSKNYAQELARRTLDAMRELSKHRLITTQKERTADGLSYKENVVVLKDDVDLPGDPSLSNSDGPATNEVAG</sequence>